<dbReference type="AlphaFoldDB" id="A0A835FKN6"/>
<feature type="compositionally biased region" description="Low complexity" evidence="1">
    <location>
        <begin position="188"/>
        <end position="201"/>
    </location>
</feature>
<evidence type="ECO:0000313" key="2">
    <source>
        <dbReference type="EMBL" id="KAF8762277.1"/>
    </source>
</evidence>
<evidence type="ECO:0000256" key="1">
    <source>
        <dbReference type="SAM" id="MobiDB-lite"/>
    </source>
</evidence>
<comment type="caution">
    <text evidence="2">The sequence shown here is derived from an EMBL/GenBank/DDBJ whole genome shotgun (WGS) entry which is preliminary data.</text>
</comment>
<protein>
    <submittedName>
        <fullName evidence="2">Uncharacterized protein</fullName>
    </submittedName>
</protein>
<sequence>MSEHLPPGRNRWSRRGRWVVSPLGNRGAGLSGEPARAKGNRYGSRFWPLEGEVSLEEEGDEEGGESPDSLGDEDFFQDAIRAGFSVDELMRAEALAANASPKFASAHGVTGHARHVRRLTTRVVDAVAELRVPCGKWQGPLPKPRITPRMSLGDVWVTDQRSGDRGSARRLLAELESEARASFKNGGPAAPESVVAAAPASKDGKKTSGDWSMQVSGLYGLGCAGGNFYPARNTDFKADAANVSPSSKADVSASTPESFSSKDRSSRASSPATKFPERLPSEEMQRGGGPLGMAGTSARGAAAMAAATWARDGGGFGWAGQTDRFGRSFPRPGQMGRHGSLDGYRNEENETRMGRGWNVGPGHAVRERDSAPGGQGRGWLRPDRDARGFGRGWVDRRGAHNQYGGGVMMVQNMNEQQFAAFIRGKDEEIIDMSVGIALDKVADKVMAEDCEKINGEAYAANPSDHIEGGVMTMEVDGIAAPRSDQVRGGEADGNRKVNTTQSKAEGVDKMMAAAAIPEVIKSPTRSSPRLKDASNEVTMAKVSKRAAERALDVEGNASPHSFTADFFMW</sequence>
<feature type="region of interest" description="Disordered" evidence="1">
    <location>
        <begin position="244"/>
        <end position="290"/>
    </location>
</feature>
<keyword evidence="3" id="KW-1185">Reference proteome</keyword>
<proteinExistence type="predicted"/>
<organism evidence="2 3">
    <name type="scientific">Digitaria exilis</name>
    <dbReference type="NCBI Taxonomy" id="1010633"/>
    <lineage>
        <taxon>Eukaryota</taxon>
        <taxon>Viridiplantae</taxon>
        <taxon>Streptophyta</taxon>
        <taxon>Embryophyta</taxon>
        <taxon>Tracheophyta</taxon>
        <taxon>Spermatophyta</taxon>
        <taxon>Magnoliopsida</taxon>
        <taxon>Liliopsida</taxon>
        <taxon>Poales</taxon>
        <taxon>Poaceae</taxon>
        <taxon>PACMAD clade</taxon>
        <taxon>Panicoideae</taxon>
        <taxon>Panicodae</taxon>
        <taxon>Paniceae</taxon>
        <taxon>Anthephorinae</taxon>
        <taxon>Digitaria</taxon>
    </lineage>
</organism>
<accession>A0A835FKN6</accession>
<feature type="compositionally biased region" description="Basic and acidic residues" evidence="1">
    <location>
        <begin position="344"/>
        <end position="353"/>
    </location>
</feature>
<gene>
    <name evidence="2" type="ORF">HU200_009665</name>
</gene>
<feature type="region of interest" description="Disordered" evidence="1">
    <location>
        <begin position="329"/>
        <end position="385"/>
    </location>
</feature>
<feature type="region of interest" description="Disordered" evidence="1">
    <location>
        <begin position="182"/>
        <end position="209"/>
    </location>
</feature>
<reference evidence="2" key="1">
    <citation type="submission" date="2020-07" db="EMBL/GenBank/DDBJ databases">
        <title>Genome sequence and genetic diversity analysis of an under-domesticated orphan crop, white fonio (Digitaria exilis).</title>
        <authorList>
            <person name="Bennetzen J.L."/>
            <person name="Chen S."/>
            <person name="Ma X."/>
            <person name="Wang X."/>
            <person name="Yssel A.E.J."/>
            <person name="Chaluvadi S.R."/>
            <person name="Johnson M."/>
            <person name="Gangashetty P."/>
            <person name="Hamidou F."/>
            <person name="Sanogo M.D."/>
            <person name="Zwaenepoel A."/>
            <person name="Wallace J."/>
            <person name="Van De Peer Y."/>
            <person name="Van Deynze A."/>
        </authorList>
    </citation>
    <scope>NUCLEOTIDE SEQUENCE</scope>
    <source>
        <tissue evidence="2">Leaves</tissue>
    </source>
</reference>
<feature type="region of interest" description="Disordered" evidence="1">
    <location>
        <begin position="1"/>
        <end position="43"/>
    </location>
</feature>
<feature type="compositionally biased region" description="Polar residues" evidence="1">
    <location>
        <begin position="244"/>
        <end position="257"/>
    </location>
</feature>
<dbReference type="EMBL" id="JACEFO010000661">
    <property type="protein sequence ID" value="KAF8762277.1"/>
    <property type="molecule type" value="Genomic_DNA"/>
</dbReference>
<evidence type="ECO:0000313" key="3">
    <source>
        <dbReference type="Proteomes" id="UP000636709"/>
    </source>
</evidence>
<feature type="compositionally biased region" description="Basic and acidic residues" evidence="1">
    <location>
        <begin position="275"/>
        <end position="285"/>
    </location>
</feature>
<name>A0A835FKN6_9POAL</name>
<dbReference type="Proteomes" id="UP000636709">
    <property type="component" value="Unassembled WGS sequence"/>
</dbReference>